<keyword evidence="3" id="KW-0808">Transferase</keyword>
<dbReference type="GO" id="GO:0061630">
    <property type="term" value="F:ubiquitin protein ligase activity"/>
    <property type="evidence" value="ECO:0007669"/>
    <property type="project" value="UniProtKB-EC"/>
</dbReference>
<gene>
    <name evidence="6" type="ORF">BS47DRAFT_395754</name>
</gene>
<comment type="catalytic activity">
    <reaction evidence="1">
        <text>S-ubiquitinyl-[E2 ubiquitin-conjugating enzyme]-L-cysteine + [acceptor protein]-L-lysine = [E2 ubiquitin-conjugating enzyme]-L-cysteine + N(6)-ubiquitinyl-[acceptor protein]-L-lysine.</text>
        <dbReference type="EC" id="2.3.2.27"/>
    </reaction>
</comment>
<dbReference type="EC" id="2.3.2.27" evidence="2"/>
<evidence type="ECO:0000256" key="2">
    <source>
        <dbReference type="ARBA" id="ARBA00012483"/>
    </source>
</evidence>
<keyword evidence="4" id="KW-0805">Transcription regulation</keyword>
<evidence type="ECO:0000313" key="6">
    <source>
        <dbReference type="EMBL" id="KAF9506541.1"/>
    </source>
</evidence>
<evidence type="ECO:0000256" key="1">
    <source>
        <dbReference type="ARBA" id="ARBA00000900"/>
    </source>
</evidence>
<dbReference type="GO" id="GO:0006513">
    <property type="term" value="P:protein monoubiquitination"/>
    <property type="evidence" value="ECO:0007669"/>
    <property type="project" value="TreeGrafter"/>
</dbReference>
<protein>
    <recommendedName>
        <fullName evidence="2">RING-type E3 ubiquitin transferase</fullName>
        <ecNumber evidence="2">2.3.2.27</ecNumber>
    </recommendedName>
</protein>
<keyword evidence="5" id="KW-0804">Transcription</keyword>
<dbReference type="OrthoDB" id="21204at2759"/>
<dbReference type="EMBL" id="MU129107">
    <property type="protein sequence ID" value="KAF9506541.1"/>
    <property type="molecule type" value="Genomic_DNA"/>
</dbReference>
<proteinExistence type="predicted"/>
<dbReference type="PANTHER" id="PTHR46077:SF1">
    <property type="entry name" value="TOP1 BINDING ARGININE_SERINE RICH PROTEIN, E3 UBIQUITIN LIGASE"/>
    <property type="match status" value="1"/>
</dbReference>
<evidence type="ECO:0000313" key="7">
    <source>
        <dbReference type="Proteomes" id="UP000886523"/>
    </source>
</evidence>
<accession>A0A9P6DL03</accession>
<reference evidence="6" key="1">
    <citation type="journal article" date="2020" name="Nat. Commun.">
        <title>Large-scale genome sequencing of mycorrhizal fungi provides insights into the early evolution of symbiotic traits.</title>
        <authorList>
            <person name="Miyauchi S."/>
            <person name="Kiss E."/>
            <person name="Kuo A."/>
            <person name="Drula E."/>
            <person name="Kohler A."/>
            <person name="Sanchez-Garcia M."/>
            <person name="Morin E."/>
            <person name="Andreopoulos B."/>
            <person name="Barry K.W."/>
            <person name="Bonito G."/>
            <person name="Buee M."/>
            <person name="Carver A."/>
            <person name="Chen C."/>
            <person name="Cichocki N."/>
            <person name="Clum A."/>
            <person name="Culley D."/>
            <person name="Crous P.W."/>
            <person name="Fauchery L."/>
            <person name="Girlanda M."/>
            <person name="Hayes R.D."/>
            <person name="Keri Z."/>
            <person name="LaButti K."/>
            <person name="Lipzen A."/>
            <person name="Lombard V."/>
            <person name="Magnuson J."/>
            <person name="Maillard F."/>
            <person name="Murat C."/>
            <person name="Nolan M."/>
            <person name="Ohm R.A."/>
            <person name="Pangilinan J."/>
            <person name="Pereira M.F."/>
            <person name="Perotto S."/>
            <person name="Peter M."/>
            <person name="Pfister S."/>
            <person name="Riley R."/>
            <person name="Sitrit Y."/>
            <person name="Stielow J.B."/>
            <person name="Szollosi G."/>
            <person name="Zifcakova L."/>
            <person name="Stursova M."/>
            <person name="Spatafora J.W."/>
            <person name="Tedersoo L."/>
            <person name="Vaario L.M."/>
            <person name="Yamada A."/>
            <person name="Yan M."/>
            <person name="Wang P."/>
            <person name="Xu J."/>
            <person name="Bruns T."/>
            <person name="Baldrian P."/>
            <person name="Vilgalys R."/>
            <person name="Dunand C."/>
            <person name="Henrissat B."/>
            <person name="Grigoriev I.V."/>
            <person name="Hibbett D."/>
            <person name="Nagy L.G."/>
            <person name="Martin F.M."/>
        </authorList>
    </citation>
    <scope>NUCLEOTIDE SEQUENCE</scope>
    <source>
        <strain evidence="6">UP504</strain>
    </source>
</reference>
<dbReference type="Proteomes" id="UP000886523">
    <property type="component" value="Unassembled WGS sequence"/>
</dbReference>
<dbReference type="GO" id="GO:0000209">
    <property type="term" value="P:protein polyubiquitination"/>
    <property type="evidence" value="ECO:0007669"/>
    <property type="project" value="TreeGrafter"/>
</dbReference>
<keyword evidence="7" id="KW-1185">Reference proteome</keyword>
<dbReference type="AlphaFoldDB" id="A0A9P6DL03"/>
<evidence type="ECO:0000256" key="5">
    <source>
        <dbReference type="ARBA" id="ARBA00023163"/>
    </source>
</evidence>
<sequence length="214" mass="24765">MSIMLRRYRAISHTPCSFRARLPETLFGTLAVFPVPAPPLSRLNMMVNSRRRRRGNVNWGTTRSTQENDIENSQDELHRAIEKRKWVYRHNLYAKHMASNSHTRYRPYPAPSQFALSEELISRATAFLRRELRVWVNLDVEFLTAFVLSLLRTIDIRSEPAIRVLAEFLDLGGAPYTEGAAKSNAEHFAHELYAFLRSPYRELSVYDSVVQVGL</sequence>
<evidence type="ECO:0000256" key="3">
    <source>
        <dbReference type="ARBA" id="ARBA00022679"/>
    </source>
</evidence>
<comment type="caution">
    <text evidence="6">The sequence shown here is derived from an EMBL/GenBank/DDBJ whole genome shotgun (WGS) entry which is preliminary data.</text>
</comment>
<evidence type="ECO:0000256" key="4">
    <source>
        <dbReference type="ARBA" id="ARBA00023015"/>
    </source>
</evidence>
<name>A0A9P6DL03_9AGAM</name>
<dbReference type="PANTHER" id="PTHR46077">
    <property type="entry name" value="E3 UBIQUITIN-PROTEIN LIGASE TOPORS"/>
    <property type="match status" value="1"/>
</dbReference>
<organism evidence="6 7">
    <name type="scientific">Hydnum rufescens UP504</name>
    <dbReference type="NCBI Taxonomy" id="1448309"/>
    <lineage>
        <taxon>Eukaryota</taxon>
        <taxon>Fungi</taxon>
        <taxon>Dikarya</taxon>
        <taxon>Basidiomycota</taxon>
        <taxon>Agaricomycotina</taxon>
        <taxon>Agaricomycetes</taxon>
        <taxon>Cantharellales</taxon>
        <taxon>Hydnaceae</taxon>
        <taxon>Hydnum</taxon>
    </lineage>
</organism>